<dbReference type="RefSeq" id="XP_068365657.1">
    <property type="nucleotide sequence ID" value="XM_068499657.1"/>
</dbReference>
<evidence type="ECO:0008006" key="4">
    <source>
        <dbReference type="Google" id="ProtNLM"/>
    </source>
</evidence>
<dbReference type="VEuPathDB" id="TrichDB:TRFO_17560"/>
<name>A0A1J4KMI8_9EUKA</name>
<dbReference type="AlphaFoldDB" id="A0A1J4KMI8"/>
<evidence type="ECO:0000256" key="1">
    <source>
        <dbReference type="SAM" id="MobiDB-lite"/>
    </source>
</evidence>
<dbReference type="Proteomes" id="UP000179807">
    <property type="component" value="Unassembled WGS sequence"/>
</dbReference>
<keyword evidence="3" id="KW-1185">Reference proteome</keyword>
<organism evidence="2 3">
    <name type="scientific">Tritrichomonas foetus</name>
    <dbReference type="NCBI Taxonomy" id="1144522"/>
    <lineage>
        <taxon>Eukaryota</taxon>
        <taxon>Metamonada</taxon>
        <taxon>Parabasalia</taxon>
        <taxon>Tritrichomonadida</taxon>
        <taxon>Tritrichomonadidae</taxon>
        <taxon>Tritrichomonas</taxon>
    </lineage>
</organism>
<dbReference type="EMBL" id="MLAK01000561">
    <property type="protein sequence ID" value="OHT12521.1"/>
    <property type="molecule type" value="Genomic_DNA"/>
</dbReference>
<protein>
    <recommendedName>
        <fullName evidence="4">Rad60/SUMO-like domain-containing protein</fullName>
    </recommendedName>
</protein>
<reference evidence="2" key="1">
    <citation type="submission" date="2016-10" db="EMBL/GenBank/DDBJ databases">
        <authorList>
            <person name="Benchimol M."/>
            <person name="Almeida L.G."/>
            <person name="Vasconcelos A.T."/>
            <person name="Perreira-Neves A."/>
            <person name="Rosa I.A."/>
            <person name="Tasca T."/>
            <person name="Bogo M.R."/>
            <person name="de Souza W."/>
        </authorList>
    </citation>
    <scope>NUCLEOTIDE SEQUENCE [LARGE SCALE GENOMIC DNA]</scope>
    <source>
        <strain evidence="2">K</strain>
    </source>
</reference>
<evidence type="ECO:0000313" key="3">
    <source>
        <dbReference type="Proteomes" id="UP000179807"/>
    </source>
</evidence>
<evidence type="ECO:0000313" key="2">
    <source>
        <dbReference type="EMBL" id="OHT12521.1"/>
    </source>
</evidence>
<feature type="region of interest" description="Disordered" evidence="1">
    <location>
        <begin position="1"/>
        <end position="25"/>
    </location>
</feature>
<comment type="caution">
    <text evidence="2">The sequence shown here is derived from an EMBL/GenBank/DDBJ whole genome shotgun (WGS) entry which is preliminary data.</text>
</comment>
<dbReference type="OrthoDB" id="10345316at2759"/>
<accession>A0A1J4KMI8</accession>
<dbReference type="GeneID" id="94834361"/>
<sequence>MSEGTPEAFPKAAVPPTPEPAAPEFDENARTVVAYIRDRCFTINIADGSQTVDWLADVVLFKYKRNQFEKLNCRGVKYHNNMLDMSQPLNTQVENGHDVYILLEGDEDVDAMFGDEI</sequence>
<proteinExistence type="predicted"/>
<gene>
    <name evidence="2" type="ORF">TRFO_17560</name>
</gene>